<evidence type="ECO:0000256" key="2">
    <source>
        <dbReference type="ARBA" id="ARBA00023295"/>
    </source>
</evidence>
<dbReference type="EMBL" id="JACHMF010000001">
    <property type="protein sequence ID" value="MBB4698396.1"/>
    <property type="molecule type" value="Genomic_DNA"/>
</dbReference>
<dbReference type="PANTHER" id="PTHR12304">
    <property type="entry name" value="INOSINE-URIDINE PREFERRING NUCLEOSIDE HYDROLASE"/>
    <property type="match status" value="1"/>
</dbReference>
<proteinExistence type="predicted"/>
<reference evidence="4 5" key="1">
    <citation type="submission" date="2020-08" db="EMBL/GenBank/DDBJ databases">
        <title>Sequencing the genomes of 1000 actinobacteria strains.</title>
        <authorList>
            <person name="Klenk H.-P."/>
        </authorList>
    </citation>
    <scope>NUCLEOTIDE SEQUENCE [LARGE SCALE GENOMIC DNA]</scope>
    <source>
        <strain evidence="4 5">DSM 45518</strain>
    </source>
</reference>
<dbReference type="GO" id="GO:0006152">
    <property type="term" value="P:purine nucleoside catabolic process"/>
    <property type="evidence" value="ECO:0007669"/>
    <property type="project" value="TreeGrafter"/>
</dbReference>
<dbReference type="RefSeq" id="WP_184956402.1">
    <property type="nucleotide sequence ID" value="NZ_BOMC01000024.1"/>
</dbReference>
<dbReference type="SUPFAM" id="SSF53590">
    <property type="entry name" value="Nucleoside hydrolase"/>
    <property type="match status" value="1"/>
</dbReference>
<gene>
    <name evidence="4" type="ORF">BKA14_008544</name>
</gene>
<accession>A0A7W7G8Y0</accession>
<dbReference type="InterPro" id="IPR036452">
    <property type="entry name" value="Ribo_hydro-like"/>
</dbReference>
<keyword evidence="5" id="KW-1185">Reference proteome</keyword>
<evidence type="ECO:0000313" key="4">
    <source>
        <dbReference type="EMBL" id="MBB4698396.1"/>
    </source>
</evidence>
<organism evidence="4 5">
    <name type="scientific">Paractinoplanes abujensis</name>
    <dbReference type="NCBI Taxonomy" id="882441"/>
    <lineage>
        <taxon>Bacteria</taxon>
        <taxon>Bacillati</taxon>
        <taxon>Actinomycetota</taxon>
        <taxon>Actinomycetes</taxon>
        <taxon>Micromonosporales</taxon>
        <taxon>Micromonosporaceae</taxon>
        <taxon>Paractinoplanes</taxon>
    </lineage>
</organism>
<keyword evidence="1 4" id="KW-0378">Hydrolase</keyword>
<dbReference type="PANTHER" id="PTHR12304:SF4">
    <property type="entry name" value="URIDINE NUCLEOSIDASE"/>
    <property type="match status" value="1"/>
</dbReference>
<feature type="domain" description="Inosine/uridine-preferring nucleoside hydrolase" evidence="3">
    <location>
        <begin position="6"/>
        <end position="310"/>
    </location>
</feature>
<dbReference type="Proteomes" id="UP000542742">
    <property type="component" value="Unassembled WGS sequence"/>
</dbReference>
<evidence type="ECO:0000313" key="5">
    <source>
        <dbReference type="Proteomes" id="UP000542742"/>
    </source>
</evidence>
<keyword evidence="2 4" id="KW-0326">Glycosidase</keyword>
<protein>
    <submittedName>
        <fullName evidence="4">Purine nucleosidase</fullName>
        <ecNumber evidence="4">3.2.2.1</ecNumber>
    </submittedName>
</protein>
<dbReference type="InterPro" id="IPR023186">
    <property type="entry name" value="IUNH"/>
</dbReference>
<dbReference type="Pfam" id="PF01156">
    <property type="entry name" value="IU_nuc_hydro"/>
    <property type="match status" value="1"/>
</dbReference>
<dbReference type="Gene3D" id="3.90.245.10">
    <property type="entry name" value="Ribonucleoside hydrolase-like"/>
    <property type="match status" value="1"/>
</dbReference>
<dbReference type="GO" id="GO:0005829">
    <property type="term" value="C:cytosol"/>
    <property type="evidence" value="ECO:0007669"/>
    <property type="project" value="TreeGrafter"/>
</dbReference>
<sequence length="320" mass="34125">MPNRRIILDTDIAMGAPGSDIDDGFALALAIDLSDQSLELVTTVNGNIDVDTSTVLALNLLDRLGRPEIPVVRGARTPLRRPVHEHPARDRVAGVRAELAGRAPAPGRAPTAIMEHVLACPGEITIVAIGPLTNVAIALALEPAVATAVKEIIVMGGAFMRTTSLLSMPGEFNIWVDPEAASIVLGSGAPLRFIGLDVTLQVALGRADADRLIATGRPFAEYAGRCAHGWIDYLREAYPGQEFLTAPMHDPLAVAVASRPHLVTWRPARVEVEVCSDITRGVTVADLLASRHPPEPNCLVATDVDSPAFIDFFLNHVYSL</sequence>
<evidence type="ECO:0000259" key="3">
    <source>
        <dbReference type="Pfam" id="PF01156"/>
    </source>
</evidence>
<name>A0A7W7G8Y0_9ACTN</name>
<comment type="caution">
    <text evidence="4">The sequence shown here is derived from an EMBL/GenBank/DDBJ whole genome shotgun (WGS) entry which is preliminary data.</text>
</comment>
<dbReference type="GO" id="GO:0008477">
    <property type="term" value="F:purine nucleosidase activity"/>
    <property type="evidence" value="ECO:0007669"/>
    <property type="project" value="UniProtKB-EC"/>
</dbReference>
<evidence type="ECO:0000256" key="1">
    <source>
        <dbReference type="ARBA" id="ARBA00022801"/>
    </source>
</evidence>
<dbReference type="InterPro" id="IPR001910">
    <property type="entry name" value="Inosine/uridine_hydrolase_dom"/>
</dbReference>
<dbReference type="EC" id="3.2.2.1" evidence="4"/>
<dbReference type="AlphaFoldDB" id="A0A7W7G8Y0"/>